<feature type="compositionally biased region" description="Polar residues" evidence="1">
    <location>
        <begin position="1"/>
        <end position="19"/>
    </location>
</feature>
<sequence>MKGSKYQNDADTTNNNIMGESSVEESQKNEHRQQSRKLSKFRKNLRQKSVEDKVIPSKKWEFLESWQILREESFMSILVAWGKERGFYFLGVFCLLMCAVLFTLQAFMAFRSYQMLHQITTKRHIPDTLYQIYFGGHDWALDLDRVDLRANTSLFMH</sequence>
<keyword evidence="2" id="KW-1133">Transmembrane helix</keyword>
<keyword evidence="2" id="KW-0812">Transmembrane</keyword>
<feature type="transmembrane region" description="Helical" evidence="2">
    <location>
        <begin position="87"/>
        <end position="110"/>
    </location>
</feature>
<dbReference type="OrthoDB" id="6136374at2759"/>
<protein>
    <submittedName>
        <fullName evidence="3">Uncharacterized protein</fullName>
    </submittedName>
</protein>
<keyword evidence="4" id="KW-1185">Reference proteome</keyword>
<reference evidence="3" key="1">
    <citation type="submission" date="2021-04" db="EMBL/GenBank/DDBJ databases">
        <authorList>
            <consortium name="Molecular Ecology Group"/>
        </authorList>
    </citation>
    <scope>NUCLEOTIDE SEQUENCE</scope>
</reference>
<evidence type="ECO:0000313" key="3">
    <source>
        <dbReference type="EMBL" id="CAG5120041.1"/>
    </source>
</evidence>
<comment type="caution">
    <text evidence="3">The sequence shown here is derived from an EMBL/GenBank/DDBJ whole genome shotgun (WGS) entry which is preliminary data.</text>
</comment>
<dbReference type="AlphaFoldDB" id="A0A8S3YXH9"/>
<organism evidence="3 4">
    <name type="scientific">Candidula unifasciata</name>
    <dbReference type="NCBI Taxonomy" id="100452"/>
    <lineage>
        <taxon>Eukaryota</taxon>
        <taxon>Metazoa</taxon>
        <taxon>Spiralia</taxon>
        <taxon>Lophotrochozoa</taxon>
        <taxon>Mollusca</taxon>
        <taxon>Gastropoda</taxon>
        <taxon>Heterobranchia</taxon>
        <taxon>Euthyneura</taxon>
        <taxon>Panpulmonata</taxon>
        <taxon>Eupulmonata</taxon>
        <taxon>Stylommatophora</taxon>
        <taxon>Helicina</taxon>
        <taxon>Helicoidea</taxon>
        <taxon>Geomitridae</taxon>
        <taxon>Candidula</taxon>
    </lineage>
</organism>
<evidence type="ECO:0000256" key="2">
    <source>
        <dbReference type="SAM" id="Phobius"/>
    </source>
</evidence>
<dbReference type="Proteomes" id="UP000678393">
    <property type="component" value="Unassembled WGS sequence"/>
</dbReference>
<dbReference type="EMBL" id="CAJHNH020000822">
    <property type="protein sequence ID" value="CAG5120041.1"/>
    <property type="molecule type" value="Genomic_DNA"/>
</dbReference>
<accession>A0A8S3YXH9</accession>
<proteinExistence type="predicted"/>
<feature type="region of interest" description="Disordered" evidence="1">
    <location>
        <begin position="1"/>
        <end position="40"/>
    </location>
</feature>
<evidence type="ECO:0000256" key="1">
    <source>
        <dbReference type="SAM" id="MobiDB-lite"/>
    </source>
</evidence>
<evidence type="ECO:0000313" key="4">
    <source>
        <dbReference type="Proteomes" id="UP000678393"/>
    </source>
</evidence>
<keyword evidence="2" id="KW-0472">Membrane</keyword>
<gene>
    <name evidence="3" type="ORF">CUNI_LOCUS5599</name>
</gene>
<name>A0A8S3YXH9_9EUPU</name>